<gene>
    <name evidence="1" type="ORF">C7383_11582</name>
</gene>
<evidence type="ECO:0008006" key="3">
    <source>
        <dbReference type="Google" id="ProtNLM"/>
    </source>
</evidence>
<dbReference type="RefSeq" id="WP_257497871.1">
    <property type="nucleotide sequence ID" value="NZ_JANKBI010000015.1"/>
</dbReference>
<accession>A0AB73SZE6</accession>
<evidence type="ECO:0000313" key="1">
    <source>
        <dbReference type="EMBL" id="PWJ72926.1"/>
    </source>
</evidence>
<reference evidence="1 2" key="1">
    <citation type="submission" date="2018-05" db="EMBL/GenBank/DDBJ databases">
        <authorList>
            <person name="Goeker M."/>
            <person name="Huntemann M."/>
            <person name="Clum A."/>
            <person name="Pillay M."/>
            <person name="Palaniappan K."/>
            <person name="Varghese N."/>
            <person name="Mikhailova N."/>
            <person name="Stamatis D."/>
            <person name="Reddy T."/>
            <person name="Daum C."/>
            <person name="Shapiro N."/>
            <person name="Ivanova N."/>
            <person name="Kyrpides N."/>
            <person name="Woyke T."/>
        </authorList>
    </citation>
    <scope>NUCLEOTIDE SEQUENCE [LARGE SCALE GENOMIC DNA]</scope>
    <source>
        <strain evidence="1 2">DSM 26524</strain>
    </source>
</reference>
<dbReference type="AlphaFoldDB" id="A0AB73SZE6"/>
<proteinExistence type="predicted"/>
<dbReference type="Proteomes" id="UP000245412">
    <property type="component" value="Unassembled WGS sequence"/>
</dbReference>
<protein>
    <recommendedName>
        <fullName evidence="3">Ribbon-helix-helix protein, CopG family</fullName>
    </recommendedName>
</protein>
<sequence>MARPKKDKEEKYIRQNISMEPEQLKRVIDYCQREDRPISWVVRQALNDYLLRNSA</sequence>
<organism evidence="1 2">
    <name type="scientific">Murimonas intestini</name>
    <dbReference type="NCBI Taxonomy" id="1337051"/>
    <lineage>
        <taxon>Bacteria</taxon>
        <taxon>Bacillati</taxon>
        <taxon>Bacillota</taxon>
        <taxon>Clostridia</taxon>
        <taxon>Lachnospirales</taxon>
        <taxon>Lachnospiraceae</taxon>
        <taxon>Murimonas</taxon>
    </lineage>
</organism>
<evidence type="ECO:0000313" key="2">
    <source>
        <dbReference type="Proteomes" id="UP000245412"/>
    </source>
</evidence>
<comment type="caution">
    <text evidence="1">The sequence shown here is derived from an EMBL/GenBank/DDBJ whole genome shotgun (WGS) entry which is preliminary data.</text>
</comment>
<dbReference type="GO" id="GO:0006355">
    <property type="term" value="P:regulation of DNA-templated transcription"/>
    <property type="evidence" value="ECO:0007669"/>
    <property type="project" value="InterPro"/>
</dbReference>
<name>A0AB73SZE6_9FIRM</name>
<keyword evidence="2" id="KW-1185">Reference proteome</keyword>
<dbReference type="EMBL" id="QGGY01000015">
    <property type="protein sequence ID" value="PWJ72926.1"/>
    <property type="molecule type" value="Genomic_DNA"/>
</dbReference>